<evidence type="ECO:0000313" key="2">
    <source>
        <dbReference type="EMBL" id="MSS62694.1"/>
    </source>
</evidence>
<proteinExistence type="predicted"/>
<reference evidence="2 3" key="1">
    <citation type="submission" date="2019-08" db="EMBL/GenBank/DDBJ databases">
        <title>In-depth cultivation of the pig gut microbiome towards novel bacterial diversity and tailored functional studies.</title>
        <authorList>
            <person name="Wylensek D."/>
            <person name="Hitch T.C.A."/>
            <person name="Clavel T."/>
        </authorList>
    </citation>
    <scope>NUCLEOTIDE SEQUENCE [LARGE SCALE GENOMIC DNA]</scope>
    <source>
        <strain evidence="2 3">WCA-693-APC-MOT-I</strain>
    </source>
</reference>
<sequence>MQKIVRFLCIIAAFLCVLLGVIGIVLPILPTTPFLLLAAILFARGSEYFHRWFLSTRLYKKYIESFVQTKAMTKKEKCSALSMITVLLGIGFIFSPVWYAKALIIVIAVAHYIYISFRIKTVKPSEKEISSIENKKTEKIMT</sequence>
<dbReference type="GO" id="GO:0005886">
    <property type="term" value="C:plasma membrane"/>
    <property type="evidence" value="ECO:0007669"/>
    <property type="project" value="TreeGrafter"/>
</dbReference>
<gene>
    <name evidence="2" type="ORF">FYJ58_02145</name>
</gene>
<dbReference type="AlphaFoldDB" id="A0A6L5XVS6"/>
<feature type="transmembrane region" description="Helical" evidence="1">
    <location>
        <begin position="7"/>
        <end position="28"/>
    </location>
</feature>
<feature type="transmembrane region" description="Helical" evidence="1">
    <location>
        <begin position="34"/>
        <end position="54"/>
    </location>
</feature>
<dbReference type="Proteomes" id="UP000482209">
    <property type="component" value="Unassembled WGS sequence"/>
</dbReference>
<organism evidence="2 3">
    <name type="scientific">Velocimicrobium porci</name>
    <dbReference type="NCBI Taxonomy" id="2606634"/>
    <lineage>
        <taxon>Bacteria</taxon>
        <taxon>Bacillati</taxon>
        <taxon>Bacillota</taxon>
        <taxon>Clostridia</taxon>
        <taxon>Lachnospirales</taxon>
        <taxon>Lachnospiraceae</taxon>
        <taxon>Velocimicrobium</taxon>
    </lineage>
</organism>
<keyword evidence="1" id="KW-0472">Membrane</keyword>
<dbReference type="RefSeq" id="WP_154516584.1">
    <property type="nucleotide sequence ID" value="NZ_VUMT01000002.1"/>
</dbReference>
<dbReference type="InterPro" id="IPR007401">
    <property type="entry name" value="DUF454"/>
</dbReference>
<accession>A0A6L5XVS6</accession>
<feature type="transmembrane region" description="Helical" evidence="1">
    <location>
        <begin position="78"/>
        <end position="94"/>
    </location>
</feature>
<evidence type="ECO:0000313" key="3">
    <source>
        <dbReference type="Proteomes" id="UP000482209"/>
    </source>
</evidence>
<protein>
    <submittedName>
        <fullName evidence="2">DUF454 domain-containing protein</fullName>
    </submittedName>
</protein>
<keyword evidence="1" id="KW-0812">Transmembrane</keyword>
<dbReference type="PANTHER" id="PTHR35813">
    <property type="entry name" value="INNER MEMBRANE PROTEIN YBAN"/>
    <property type="match status" value="1"/>
</dbReference>
<keyword evidence="3" id="KW-1185">Reference proteome</keyword>
<dbReference type="PIRSF" id="PIRSF016789">
    <property type="entry name" value="DUF454"/>
    <property type="match status" value="1"/>
</dbReference>
<dbReference type="EMBL" id="VUMT01000002">
    <property type="protein sequence ID" value="MSS62694.1"/>
    <property type="molecule type" value="Genomic_DNA"/>
</dbReference>
<dbReference type="Pfam" id="PF04304">
    <property type="entry name" value="DUF454"/>
    <property type="match status" value="1"/>
</dbReference>
<comment type="caution">
    <text evidence="2">The sequence shown here is derived from an EMBL/GenBank/DDBJ whole genome shotgun (WGS) entry which is preliminary data.</text>
</comment>
<evidence type="ECO:0000256" key="1">
    <source>
        <dbReference type="SAM" id="Phobius"/>
    </source>
</evidence>
<dbReference type="PANTHER" id="PTHR35813:SF1">
    <property type="entry name" value="INNER MEMBRANE PROTEIN YBAN"/>
    <property type="match status" value="1"/>
</dbReference>
<feature type="transmembrane region" description="Helical" evidence="1">
    <location>
        <begin position="100"/>
        <end position="117"/>
    </location>
</feature>
<keyword evidence="1" id="KW-1133">Transmembrane helix</keyword>
<name>A0A6L5XVS6_9FIRM</name>